<proteinExistence type="predicted"/>
<dbReference type="SUPFAM" id="SSF47598">
    <property type="entry name" value="Ribbon-helix-helix"/>
    <property type="match status" value="1"/>
</dbReference>
<dbReference type="HOGENOM" id="CLU_129661_0_0_2"/>
<dbReference type="RefSeq" id="WP_015322285.1">
    <property type="nucleotide sequence ID" value="NC_019974.1"/>
</dbReference>
<dbReference type="GO" id="GO:0006355">
    <property type="term" value="P:regulation of DNA-templated transcription"/>
    <property type="evidence" value="ECO:0007669"/>
    <property type="project" value="InterPro"/>
</dbReference>
<name>L0K1J4_9EURY</name>
<dbReference type="EMBL" id="CP003929">
    <property type="protein sequence ID" value="AGB38846.1"/>
    <property type="molecule type" value="Genomic_DNA"/>
</dbReference>
<dbReference type="GO" id="GO:0003677">
    <property type="term" value="F:DNA binding"/>
    <property type="evidence" value="ECO:0007669"/>
    <property type="project" value="UniProtKB-KW"/>
</dbReference>
<sequence length="138" mass="15596">MVKSTVRFPEEVLGIVQQHIDDGAFANKSEFQRFAVEYLLTELEDDYEPHLEEFDEIRREALDATATEAAEYIADADSSEFLRTAGRVRQAAVRGDLETARELIDTRYPPSSPNAMLLDLIVEGATPHRPETRDPSSR</sequence>
<dbReference type="InterPro" id="IPR010985">
    <property type="entry name" value="Ribbon_hlx_hlx"/>
</dbReference>
<keyword evidence="2" id="KW-1185">Reference proteome</keyword>
<reference evidence="1 2" key="1">
    <citation type="submission" date="2012-11" db="EMBL/GenBank/DDBJ databases">
        <title>FINISHED of Natronococcus occultus SP4, DSM 3396.</title>
        <authorList>
            <consortium name="DOE Joint Genome Institute"/>
            <person name="Eisen J."/>
            <person name="Huntemann M."/>
            <person name="Wei C.-L."/>
            <person name="Han J."/>
            <person name="Detter J.C."/>
            <person name="Han C."/>
            <person name="Tapia R."/>
            <person name="Chen A."/>
            <person name="Kyrpides N."/>
            <person name="Mavromatis K."/>
            <person name="Markowitz V."/>
            <person name="Szeto E."/>
            <person name="Ivanova N."/>
            <person name="Mikhailova N."/>
            <person name="Ovchinnikova G."/>
            <person name="Pagani I."/>
            <person name="Pati A."/>
            <person name="Goodwin L."/>
            <person name="Nordberg H.P."/>
            <person name="Cantor M.N."/>
            <person name="Hua S.X."/>
            <person name="Woyke T."/>
            <person name="Eisen J."/>
            <person name="Klenk H.-P."/>
            <person name="Klenk H.-P."/>
        </authorList>
    </citation>
    <scope>NUCLEOTIDE SEQUENCE [LARGE SCALE GENOMIC DNA]</scope>
    <source>
        <strain evidence="1 2">SP4</strain>
    </source>
</reference>
<dbReference type="KEGG" id="nou:Natoc_3103"/>
<gene>
    <name evidence="1" type="ORF">Natoc_3103</name>
</gene>
<dbReference type="GeneID" id="14403490"/>
<dbReference type="CDD" id="cd22231">
    <property type="entry name" value="RHH_NikR_HicB-like"/>
    <property type="match status" value="1"/>
</dbReference>
<accession>L0K1J4</accession>
<dbReference type="eggNOG" id="arCOG07975">
    <property type="taxonomic scope" value="Archaea"/>
</dbReference>
<organism evidence="1 2">
    <name type="scientific">Natronococcus occultus SP4</name>
    <dbReference type="NCBI Taxonomy" id="694430"/>
    <lineage>
        <taxon>Archaea</taxon>
        <taxon>Methanobacteriati</taxon>
        <taxon>Methanobacteriota</taxon>
        <taxon>Stenosarchaea group</taxon>
        <taxon>Halobacteria</taxon>
        <taxon>Halobacteriales</taxon>
        <taxon>Natrialbaceae</taxon>
        <taxon>Natronococcus</taxon>
    </lineage>
</organism>
<dbReference type="OrthoDB" id="200459at2157"/>
<protein>
    <submittedName>
        <fullName evidence="1">Putative transcriptional regulators containing the CopG/Arc/MetJ DNA-binding domain</fullName>
    </submittedName>
</protein>
<evidence type="ECO:0000313" key="2">
    <source>
        <dbReference type="Proteomes" id="UP000010878"/>
    </source>
</evidence>
<dbReference type="AlphaFoldDB" id="L0K1J4"/>
<evidence type="ECO:0000313" key="1">
    <source>
        <dbReference type="EMBL" id="AGB38846.1"/>
    </source>
</evidence>
<keyword evidence="1" id="KW-0238">DNA-binding</keyword>
<dbReference type="Proteomes" id="UP000010878">
    <property type="component" value="Chromosome"/>
</dbReference>